<evidence type="ECO:0000313" key="2">
    <source>
        <dbReference type="Proteomes" id="UP000478892"/>
    </source>
</evidence>
<dbReference type="RefSeq" id="WP_157021074.1">
    <property type="nucleotide sequence ID" value="NZ_WQLV01000001.1"/>
</dbReference>
<accession>A0A6L6WC45</accession>
<gene>
    <name evidence="1" type="ORF">GO984_03155</name>
</gene>
<dbReference type="Proteomes" id="UP000478892">
    <property type="component" value="Unassembled WGS sequence"/>
</dbReference>
<comment type="caution">
    <text evidence="1">The sequence shown here is derived from an EMBL/GenBank/DDBJ whole genome shotgun (WGS) entry which is preliminary data.</text>
</comment>
<evidence type="ECO:0000313" key="1">
    <source>
        <dbReference type="EMBL" id="MVO14798.1"/>
    </source>
</evidence>
<reference evidence="1 2" key="1">
    <citation type="submission" date="2019-12" db="EMBL/GenBank/DDBJ databases">
        <authorList>
            <person name="Zhang Y.-J."/>
        </authorList>
    </citation>
    <scope>NUCLEOTIDE SEQUENCE [LARGE SCALE GENOMIC DNA]</scope>
    <source>
        <strain evidence="1 2">CY05</strain>
    </source>
</reference>
<dbReference type="EMBL" id="WQLV01000001">
    <property type="protein sequence ID" value="MVO14798.1"/>
    <property type="molecule type" value="Genomic_DNA"/>
</dbReference>
<name>A0A6L6WC45_9RHOB</name>
<keyword evidence="2" id="KW-1185">Reference proteome</keyword>
<organism evidence="1 2">
    <name type="scientific">Parasedimentitalea huanghaiensis</name>
    <dbReference type="NCBI Taxonomy" id="2682100"/>
    <lineage>
        <taxon>Bacteria</taxon>
        <taxon>Pseudomonadati</taxon>
        <taxon>Pseudomonadota</taxon>
        <taxon>Alphaproteobacteria</taxon>
        <taxon>Rhodobacterales</taxon>
        <taxon>Paracoccaceae</taxon>
        <taxon>Parasedimentitalea</taxon>
    </lineage>
</organism>
<dbReference type="AlphaFoldDB" id="A0A6L6WC45"/>
<sequence>MIGVGVSITRPMHPIRNTSQIMADFIADRYVGGVGPGILDLFDFEAAGSRNYINALGHLVTAAPGVPRNGHHEWLNGMWTSVGLLLEPSGTNKIAQAVANITDWWVSGASFAAAADNFLGRFAGVVVTSDGETWHRARPSAEMAVVAGQTSSITAFVKEGTSGRCRIAIRHELSSTETHIRGPIGALASTTENAGTATVIRELAVPGGHLIFCTYTANVSGVVSVGVGPDSNVAGENITVYFLQFEDGHVPTSPILSDGAATSRAKDVLTLSAVTLARHLVDHDQEPELTTLPAPGLPGWDDGSSIGGSMIYNAELGGVDVVNTTGTARANCDFVAEIGKTYLVVLDHLAGPAMGAYVSEGGTDYNQGTLNPGDTGRATLWTATGVAPNVSGRQFTGGETSTFRASIKEVNMPTRQDGPEVIQDLTVHMAGLMTYERLNNFSTLTLMEIYGDSGNRLGAKVDSVNGSGDLVVIHGVDGVLTYSGDASTWAPGMGVPFDIAGSYSDTDMSVAEHGGFSISKAVSGFPYLGGAALEISPESPVVLSKLDLRFGASGIDLVRELVA</sequence>
<proteinExistence type="predicted"/>
<protein>
    <submittedName>
        <fullName evidence="1">Uncharacterized protein</fullName>
    </submittedName>
</protein>